<dbReference type="PANTHER" id="PTHR12428">
    <property type="entry name" value="OXA1"/>
    <property type="match status" value="1"/>
</dbReference>
<keyword evidence="2" id="KW-0813">Transport</keyword>
<feature type="transmembrane region" description="Helical" evidence="11">
    <location>
        <begin position="272"/>
        <end position="291"/>
    </location>
</feature>
<comment type="subcellular location">
    <subcellularLocation>
        <location evidence="1">Cell membrane</location>
        <topology evidence="1">Multi-pass membrane protein</topology>
    </subcellularLocation>
    <subcellularLocation>
        <location evidence="9">Membrane</location>
        <topology evidence="9">Multi-pass membrane protein</topology>
    </subcellularLocation>
</comment>
<evidence type="ECO:0000256" key="7">
    <source>
        <dbReference type="ARBA" id="ARBA00023136"/>
    </source>
</evidence>
<dbReference type="EMBL" id="PYLO01000002">
    <property type="protein sequence ID" value="PST38092.1"/>
    <property type="molecule type" value="Genomic_DNA"/>
</dbReference>
<comment type="caution">
    <text evidence="13">The sequence shown here is derived from an EMBL/GenBank/DDBJ whole genome shotgun (WGS) entry which is preliminary data.</text>
</comment>
<reference evidence="13 14" key="1">
    <citation type="submission" date="2018-03" db="EMBL/GenBank/DDBJ databases">
        <title>Lachnoclostridium SNUG30386 gen.nov., sp.nov., isolated from human faeces.</title>
        <authorList>
            <person name="Seo B."/>
            <person name="Jeon K."/>
            <person name="Ko G."/>
        </authorList>
    </citation>
    <scope>NUCLEOTIDE SEQUENCE [LARGE SCALE GENOMIC DNA]</scope>
    <source>
        <strain evidence="13 14">SNUG30386</strain>
    </source>
</reference>
<dbReference type="NCBIfam" id="TIGR03592">
    <property type="entry name" value="yidC_oxa1_cterm"/>
    <property type="match status" value="1"/>
</dbReference>
<name>A0A2T3FS46_9CLOT</name>
<evidence type="ECO:0000256" key="10">
    <source>
        <dbReference type="SAM" id="MobiDB-lite"/>
    </source>
</evidence>
<dbReference type="GO" id="GO:0051205">
    <property type="term" value="P:protein insertion into membrane"/>
    <property type="evidence" value="ECO:0007669"/>
    <property type="project" value="TreeGrafter"/>
</dbReference>
<evidence type="ECO:0000259" key="12">
    <source>
        <dbReference type="Pfam" id="PF02096"/>
    </source>
</evidence>
<feature type="domain" description="Membrane insertase YidC/Oxa/ALB C-terminal" evidence="12">
    <location>
        <begin position="28"/>
        <end position="304"/>
    </location>
</feature>
<evidence type="ECO:0000313" key="14">
    <source>
        <dbReference type="Proteomes" id="UP000241048"/>
    </source>
</evidence>
<accession>A0A2T3FS46</accession>
<evidence type="ECO:0000256" key="3">
    <source>
        <dbReference type="ARBA" id="ARBA00022475"/>
    </source>
</evidence>
<dbReference type="InterPro" id="IPR047196">
    <property type="entry name" value="YidC_ALB_C"/>
</dbReference>
<dbReference type="GO" id="GO:0005886">
    <property type="term" value="C:plasma membrane"/>
    <property type="evidence" value="ECO:0007669"/>
    <property type="project" value="UniProtKB-SubCell"/>
</dbReference>
<keyword evidence="5" id="KW-0653">Protein transport</keyword>
<keyword evidence="3" id="KW-1003">Cell membrane</keyword>
<dbReference type="AlphaFoldDB" id="A0A2T3FS46"/>
<evidence type="ECO:0000256" key="5">
    <source>
        <dbReference type="ARBA" id="ARBA00022927"/>
    </source>
</evidence>
<dbReference type="GO" id="GO:0032977">
    <property type="term" value="F:membrane insertase activity"/>
    <property type="evidence" value="ECO:0007669"/>
    <property type="project" value="InterPro"/>
</dbReference>
<feature type="region of interest" description="Disordered" evidence="10">
    <location>
        <begin position="349"/>
        <end position="388"/>
    </location>
</feature>
<dbReference type="CDD" id="cd20070">
    <property type="entry name" value="5TM_YidC_Alb3"/>
    <property type="match status" value="1"/>
</dbReference>
<dbReference type="GO" id="GO:0015031">
    <property type="term" value="P:protein transport"/>
    <property type="evidence" value="ECO:0007669"/>
    <property type="project" value="UniProtKB-KW"/>
</dbReference>
<keyword evidence="8" id="KW-0143">Chaperone</keyword>
<keyword evidence="4 9" id="KW-0812">Transmembrane</keyword>
<evidence type="ECO:0000256" key="9">
    <source>
        <dbReference type="RuleBase" id="RU003945"/>
    </source>
</evidence>
<evidence type="ECO:0000256" key="4">
    <source>
        <dbReference type="ARBA" id="ARBA00022692"/>
    </source>
</evidence>
<organism evidence="13 14">
    <name type="scientific">Clostridium fessum</name>
    <dbReference type="NCBI Taxonomy" id="2126740"/>
    <lineage>
        <taxon>Bacteria</taxon>
        <taxon>Bacillati</taxon>
        <taxon>Bacillota</taxon>
        <taxon>Clostridia</taxon>
        <taxon>Eubacteriales</taxon>
        <taxon>Clostridiaceae</taxon>
        <taxon>Clostridium</taxon>
    </lineage>
</organism>
<feature type="compositionally biased region" description="Basic and acidic residues" evidence="10">
    <location>
        <begin position="349"/>
        <end position="371"/>
    </location>
</feature>
<gene>
    <name evidence="13" type="ORF">C7U56_09220</name>
</gene>
<sequence>MGPIASVFGYIMDFLFRITSSMGIMNIGLCIILFTIITKLLLFPLTIKQQESSKLMSLMNPEIKAVQNRYKGKTDQASMAKQQVEMQAVYEKYGSNPMAGCLPMAIQLPIIFALYRVIYNIPAYVPSVRVFFDNVANPLMEQPDYVNKISELASGVGMAVDKVDYTVANKVVDMLYKLTPAGWDTLESLFPQISSTIAENAGKIEQMNYFFGINLATPPFTGFNHITIAWIIPILAGLTQWLSTKLISNLQQVDQDAPGASMMNSMMITMPLMSVFFCFSLPSAIGIYWVVQGAFQLVQQLIVNAHMNKIDVDDLIRRNVEKMNKKRARKGLPPANVSEKASVNLKALQAREDAESKAKEDKISRNKKQMEASEAFYNSDPKPGSLASKAKMVQKYNDKHAKK</sequence>
<dbReference type="Proteomes" id="UP000241048">
    <property type="component" value="Unassembled WGS sequence"/>
</dbReference>
<keyword evidence="6 11" id="KW-1133">Transmembrane helix</keyword>
<evidence type="ECO:0000256" key="2">
    <source>
        <dbReference type="ARBA" id="ARBA00022448"/>
    </source>
</evidence>
<dbReference type="InterPro" id="IPR028055">
    <property type="entry name" value="YidC/Oxa/ALB_C"/>
</dbReference>
<evidence type="ECO:0000256" key="8">
    <source>
        <dbReference type="ARBA" id="ARBA00023186"/>
    </source>
</evidence>
<feature type="transmembrane region" description="Helical" evidence="11">
    <location>
        <begin position="24"/>
        <end position="47"/>
    </location>
</feature>
<comment type="similarity">
    <text evidence="9">Belongs to the OXA1/ALB3/YidC family.</text>
</comment>
<dbReference type="PANTHER" id="PTHR12428:SF65">
    <property type="entry name" value="CYTOCHROME C OXIDASE ASSEMBLY PROTEIN COX18, MITOCHONDRIAL"/>
    <property type="match status" value="1"/>
</dbReference>
<dbReference type="Pfam" id="PF02096">
    <property type="entry name" value="60KD_IMP"/>
    <property type="match status" value="1"/>
</dbReference>
<evidence type="ECO:0000256" key="6">
    <source>
        <dbReference type="ARBA" id="ARBA00022989"/>
    </source>
</evidence>
<evidence type="ECO:0000313" key="13">
    <source>
        <dbReference type="EMBL" id="PST38092.1"/>
    </source>
</evidence>
<keyword evidence="14" id="KW-1185">Reference proteome</keyword>
<evidence type="ECO:0000256" key="11">
    <source>
        <dbReference type="SAM" id="Phobius"/>
    </source>
</evidence>
<evidence type="ECO:0000256" key="1">
    <source>
        <dbReference type="ARBA" id="ARBA00004651"/>
    </source>
</evidence>
<protein>
    <submittedName>
        <fullName evidence="13">Preprotein translocase YidC</fullName>
    </submittedName>
</protein>
<keyword evidence="7 11" id="KW-0472">Membrane</keyword>
<dbReference type="InterPro" id="IPR001708">
    <property type="entry name" value="YidC/ALB3/OXA1/COX18"/>
</dbReference>
<proteinExistence type="inferred from homology"/>